<proteinExistence type="predicted"/>
<gene>
    <name evidence="2" type="ORF">DT065_06260</name>
</gene>
<dbReference type="KEGG" id="rue:DT065_06260"/>
<sequence>MKLTWTLSLTSFFLMLSACAPEAEISHVEEETAILLFSEEEEAVISFSALMSNQSERPSDELVINWEVNDEEVLDLFSEPELVMESEGESFSIGGGERFMVSETYFLDEAPADTEALSGAIDGVVTNEDGEEVDRFTFDQIEEA</sequence>
<evidence type="ECO:0000313" key="2">
    <source>
        <dbReference type="EMBL" id="AXF55663.1"/>
    </source>
</evidence>
<evidence type="ECO:0000256" key="1">
    <source>
        <dbReference type="SAM" id="SignalP"/>
    </source>
</evidence>
<dbReference type="RefSeq" id="WP_114371743.1">
    <property type="nucleotide sequence ID" value="NZ_CP031092.1"/>
</dbReference>
<organism evidence="2 3">
    <name type="scientific">Salicibibacter kimchii</name>
    <dbReference type="NCBI Taxonomy" id="2099786"/>
    <lineage>
        <taxon>Bacteria</taxon>
        <taxon>Bacillati</taxon>
        <taxon>Bacillota</taxon>
        <taxon>Bacilli</taxon>
        <taxon>Bacillales</taxon>
        <taxon>Bacillaceae</taxon>
        <taxon>Salicibibacter</taxon>
    </lineage>
</organism>
<evidence type="ECO:0000313" key="3">
    <source>
        <dbReference type="Proteomes" id="UP000252100"/>
    </source>
</evidence>
<dbReference type="EMBL" id="CP031092">
    <property type="protein sequence ID" value="AXF55663.1"/>
    <property type="molecule type" value="Genomic_DNA"/>
</dbReference>
<feature type="signal peptide" evidence="1">
    <location>
        <begin position="1"/>
        <end position="20"/>
    </location>
</feature>
<keyword evidence="1" id="KW-0732">Signal</keyword>
<dbReference type="AlphaFoldDB" id="A0A345BXI2"/>
<name>A0A345BXI2_9BACI</name>
<dbReference type="PROSITE" id="PS51257">
    <property type="entry name" value="PROKAR_LIPOPROTEIN"/>
    <property type="match status" value="1"/>
</dbReference>
<dbReference type="OrthoDB" id="2970795at2"/>
<reference evidence="2 3" key="1">
    <citation type="journal article" date="2018" name="J. Microbiol.">
        <title>Salicibibacter kimchii gen. nov., sp. nov., a moderately halophilic and alkalitolerant bacterium in the family Bacillaceae, isolated from kimchi.</title>
        <authorList>
            <person name="Jang J.Y."/>
            <person name="Oh Y.J."/>
            <person name="Lim S.K."/>
            <person name="Park H.K."/>
            <person name="Lee C."/>
            <person name="Kim J.Y."/>
            <person name="Lee M.A."/>
            <person name="Choi H.J."/>
        </authorList>
    </citation>
    <scope>NUCLEOTIDE SEQUENCE [LARGE SCALE GENOMIC DNA]</scope>
    <source>
        <strain evidence="2 3">NKC1-1</strain>
    </source>
</reference>
<dbReference type="Proteomes" id="UP000252100">
    <property type="component" value="Chromosome"/>
</dbReference>
<accession>A0A345BXI2</accession>
<protein>
    <submittedName>
        <fullName evidence="2">Uncharacterized protein</fullName>
    </submittedName>
</protein>
<keyword evidence="3" id="KW-1185">Reference proteome</keyword>
<feature type="chain" id="PRO_5016980325" evidence="1">
    <location>
        <begin position="21"/>
        <end position="144"/>
    </location>
</feature>